<dbReference type="InterPro" id="IPR001647">
    <property type="entry name" value="HTH_TetR"/>
</dbReference>
<dbReference type="Gene3D" id="1.10.10.60">
    <property type="entry name" value="Homeodomain-like"/>
    <property type="match status" value="1"/>
</dbReference>
<dbReference type="AlphaFoldDB" id="A0A2M9ZAS1"/>
<evidence type="ECO:0000256" key="2">
    <source>
        <dbReference type="ARBA" id="ARBA00023125"/>
    </source>
</evidence>
<evidence type="ECO:0000256" key="1">
    <source>
        <dbReference type="ARBA" id="ARBA00023015"/>
    </source>
</evidence>
<dbReference type="InterPro" id="IPR050109">
    <property type="entry name" value="HTH-type_TetR-like_transc_reg"/>
</dbReference>
<dbReference type="PROSITE" id="PS01081">
    <property type="entry name" value="HTH_TETR_1"/>
    <property type="match status" value="1"/>
</dbReference>
<feature type="DNA-binding region" description="H-T-H motif" evidence="4">
    <location>
        <begin position="32"/>
        <end position="51"/>
    </location>
</feature>
<evidence type="ECO:0000313" key="7">
    <source>
        <dbReference type="EMBL" id="PJZ65513.1"/>
    </source>
</evidence>
<keyword evidence="3" id="KW-0804">Transcription</keyword>
<dbReference type="Gene3D" id="1.10.357.10">
    <property type="entry name" value="Tetracycline Repressor, domain 2"/>
    <property type="match status" value="1"/>
</dbReference>
<organism evidence="7 8">
    <name type="scientific">Leptospira wolffii</name>
    <dbReference type="NCBI Taxonomy" id="409998"/>
    <lineage>
        <taxon>Bacteria</taxon>
        <taxon>Pseudomonadati</taxon>
        <taxon>Spirochaetota</taxon>
        <taxon>Spirochaetia</taxon>
        <taxon>Leptospirales</taxon>
        <taxon>Leptospiraceae</taxon>
        <taxon>Leptospira</taxon>
    </lineage>
</organism>
<keyword evidence="2 4" id="KW-0238">DNA-binding</keyword>
<dbReference type="RefSeq" id="WP_100758989.1">
    <property type="nucleotide sequence ID" value="NZ_JBHILI010000009.1"/>
</dbReference>
<dbReference type="PANTHER" id="PTHR30055:SF234">
    <property type="entry name" value="HTH-TYPE TRANSCRIPTIONAL REGULATOR BETI"/>
    <property type="match status" value="1"/>
</dbReference>
<dbReference type="PROSITE" id="PS50977">
    <property type="entry name" value="HTH_TETR_2"/>
    <property type="match status" value="1"/>
</dbReference>
<reference evidence="6 9" key="2">
    <citation type="submission" date="2024-09" db="EMBL/GenBank/DDBJ databases">
        <title>Taxonomic and Genotyping Characterization of Leptospira Strains isolated from Multiple Sources in Colombia highlights the importance of intermediate species.</title>
        <authorList>
            <person name="Torres Higuera L."/>
            <person name="Rojas Tapias D."/>
            <person name="Jimenez Velasquez S."/>
            <person name="Renjifo Ibanez C."/>
        </authorList>
    </citation>
    <scope>NUCLEOTIDE SEQUENCE [LARGE SCALE GENOMIC DNA]</scope>
    <source>
        <strain evidence="6 9">Lep080</strain>
    </source>
</reference>
<feature type="domain" description="HTH tetR-type" evidence="5">
    <location>
        <begin position="9"/>
        <end position="69"/>
    </location>
</feature>
<dbReference type="Proteomes" id="UP001580391">
    <property type="component" value="Unassembled WGS sequence"/>
</dbReference>
<evidence type="ECO:0000256" key="4">
    <source>
        <dbReference type="PROSITE-ProRule" id="PRU00335"/>
    </source>
</evidence>
<evidence type="ECO:0000256" key="3">
    <source>
        <dbReference type="ARBA" id="ARBA00023163"/>
    </source>
</evidence>
<evidence type="ECO:0000259" key="5">
    <source>
        <dbReference type="PROSITE" id="PS50977"/>
    </source>
</evidence>
<evidence type="ECO:0000313" key="9">
    <source>
        <dbReference type="Proteomes" id="UP001580391"/>
    </source>
</evidence>
<dbReference type="PANTHER" id="PTHR30055">
    <property type="entry name" value="HTH-TYPE TRANSCRIPTIONAL REGULATOR RUTR"/>
    <property type="match status" value="1"/>
</dbReference>
<reference evidence="7 8" key="1">
    <citation type="submission" date="2017-07" db="EMBL/GenBank/DDBJ databases">
        <title>Leptospira spp. isolated from tropical soils.</title>
        <authorList>
            <person name="Thibeaux R."/>
            <person name="Iraola G."/>
            <person name="Ferres I."/>
            <person name="Bierque E."/>
            <person name="Girault D."/>
            <person name="Soupe-Gilbert M.-E."/>
            <person name="Picardeau M."/>
            <person name="Goarant C."/>
        </authorList>
    </citation>
    <scope>NUCLEOTIDE SEQUENCE [LARGE SCALE GENOMIC DNA]</scope>
    <source>
        <strain evidence="7 8">FH2-C-A2</strain>
    </source>
</reference>
<dbReference type="Pfam" id="PF00440">
    <property type="entry name" value="TetR_N"/>
    <property type="match status" value="1"/>
</dbReference>
<evidence type="ECO:0000313" key="8">
    <source>
        <dbReference type="Proteomes" id="UP000231912"/>
    </source>
</evidence>
<gene>
    <name evidence="6" type="ORF">ACE5IX_17430</name>
    <name evidence="7" type="ORF">CH371_11235</name>
</gene>
<accession>A0A2M9ZAS1</accession>
<keyword evidence="1" id="KW-0805">Transcription regulation</keyword>
<dbReference type="GO" id="GO:0003700">
    <property type="term" value="F:DNA-binding transcription factor activity"/>
    <property type="evidence" value="ECO:0007669"/>
    <property type="project" value="TreeGrafter"/>
</dbReference>
<proteinExistence type="predicted"/>
<dbReference type="GO" id="GO:0000976">
    <property type="term" value="F:transcription cis-regulatory region binding"/>
    <property type="evidence" value="ECO:0007669"/>
    <property type="project" value="TreeGrafter"/>
</dbReference>
<name>A0A2M9ZAS1_9LEPT</name>
<protein>
    <submittedName>
        <fullName evidence="7">TetR family transcriptional regulator</fullName>
    </submittedName>
    <submittedName>
        <fullName evidence="6">TetR/AcrR family transcriptional regulator</fullName>
    </submittedName>
</protein>
<dbReference type="SUPFAM" id="SSF46689">
    <property type="entry name" value="Homeodomain-like"/>
    <property type="match status" value="1"/>
</dbReference>
<dbReference type="EMBL" id="JBHILJ010000013">
    <property type="protein sequence ID" value="MFB5738303.1"/>
    <property type="molecule type" value="Genomic_DNA"/>
</dbReference>
<dbReference type="PRINTS" id="PR00455">
    <property type="entry name" value="HTHTETR"/>
</dbReference>
<evidence type="ECO:0000313" key="6">
    <source>
        <dbReference type="EMBL" id="MFB5738303.1"/>
    </source>
</evidence>
<comment type="caution">
    <text evidence="7">The sequence shown here is derived from an EMBL/GenBank/DDBJ whole genome shotgun (WGS) entry which is preliminary data.</text>
</comment>
<dbReference type="InterPro" id="IPR009057">
    <property type="entry name" value="Homeodomain-like_sf"/>
</dbReference>
<dbReference type="InterPro" id="IPR023772">
    <property type="entry name" value="DNA-bd_HTH_TetR-type_CS"/>
</dbReference>
<keyword evidence="9" id="KW-1185">Reference proteome</keyword>
<sequence>MGLREEKKAKTKKRISDLATGLFIEKGFANVTVAEIAQKAEVSVPTLFNYFPTKESFVFDEDEEREKNFIEAVLHRKKGTSVLEALLEHSLKSSAFKPEYMENSRSFRNLVQSTPELSAYERQSSMRYEKSLADVIQKEASKKLQRVQAEAIARFLLDAFHRAIDSPNPKATLISLFKLIQEGWTE</sequence>
<dbReference type="Proteomes" id="UP000231912">
    <property type="component" value="Unassembled WGS sequence"/>
</dbReference>
<dbReference type="EMBL" id="NPDT01000004">
    <property type="protein sequence ID" value="PJZ65513.1"/>
    <property type="molecule type" value="Genomic_DNA"/>
</dbReference>